<name>A0A0L0N278_TOLOC</name>
<dbReference type="InterPro" id="IPR007568">
    <property type="entry name" value="RTA1"/>
</dbReference>
<keyword evidence="2 5" id="KW-0812">Transmembrane</keyword>
<dbReference type="PANTHER" id="PTHR31465:SF28">
    <property type="entry name" value="DOMAIN PROTEIN, PUTATIVE-RELATED"/>
    <property type="match status" value="1"/>
</dbReference>
<feature type="transmembrane region" description="Helical" evidence="5">
    <location>
        <begin position="72"/>
        <end position="100"/>
    </location>
</feature>
<dbReference type="AlphaFoldDB" id="A0A0L0N278"/>
<comment type="caution">
    <text evidence="6">The sequence shown here is derived from an EMBL/GenBank/DDBJ whole genome shotgun (WGS) entry which is preliminary data.</text>
</comment>
<evidence type="ECO:0000313" key="7">
    <source>
        <dbReference type="Proteomes" id="UP000036947"/>
    </source>
</evidence>
<dbReference type="GO" id="GO:0016020">
    <property type="term" value="C:membrane"/>
    <property type="evidence" value="ECO:0007669"/>
    <property type="project" value="UniProtKB-SubCell"/>
</dbReference>
<accession>A0A0L0N278</accession>
<dbReference type="Proteomes" id="UP000036947">
    <property type="component" value="Unassembled WGS sequence"/>
</dbReference>
<dbReference type="Pfam" id="PF04479">
    <property type="entry name" value="RTA1"/>
    <property type="match status" value="1"/>
</dbReference>
<organism evidence="6 7">
    <name type="scientific">Tolypocladium ophioglossoides (strain CBS 100239)</name>
    <name type="common">Snaketongue truffleclub</name>
    <name type="synonym">Elaphocordyceps ophioglossoides</name>
    <dbReference type="NCBI Taxonomy" id="1163406"/>
    <lineage>
        <taxon>Eukaryota</taxon>
        <taxon>Fungi</taxon>
        <taxon>Dikarya</taxon>
        <taxon>Ascomycota</taxon>
        <taxon>Pezizomycotina</taxon>
        <taxon>Sordariomycetes</taxon>
        <taxon>Hypocreomycetidae</taxon>
        <taxon>Hypocreales</taxon>
        <taxon>Ophiocordycipitaceae</taxon>
        <taxon>Tolypocladium</taxon>
    </lineage>
</organism>
<evidence type="ECO:0000256" key="5">
    <source>
        <dbReference type="SAM" id="Phobius"/>
    </source>
</evidence>
<evidence type="ECO:0000256" key="3">
    <source>
        <dbReference type="ARBA" id="ARBA00022989"/>
    </source>
</evidence>
<keyword evidence="7" id="KW-1185">Reference proteome</keyword>
<feature type="transmembrane region" description="Helical" evidence="5">
    <location>
        <begin position="14"/>
        <end position="34"/>
    </location>
</feature>
<proteinExistence type="predicted"/>
<dbReference type="STRING" id="1163406.A0A0L0N278"/>
<keyword evidence="3 5" id="KW-1133">Transmembrane helix</keyword>
<evidence type="ECO:0000256" key="4">
    <source>
        <dbReference type="ARBA" id="ARBA00023136"/>
    </source>
</evidence>
<dbReference type="PANTHER" id="PTHR31465">
    <property type="entry name" value="PROTEIN RTA1-RELATED"/>
    <property type="match status" value="1"/>
</dbReference>
<comment type="subcellular location">
    <subcellularLocation>
        <location evidence="1">Membrane</location>
        <topology evidence="1">Multi-pass membrane protein</topology>
    </subcellularLocation>
</comment>
<gene>
    <name evidence="6" type="ORF">TOPH_07220</name>
</gene>
<dbReference type="EMBL" id="LFRF01000028">
    <property type="protein sequence ID" value="KND88182.1"/>
    <property type="molecule type" value="Genomic_DNA"/>
</dbReference>
<sequence>MADAPDVWVYSPSFALAVLGSIVYGLLFLALAYLTFVRYRAWYFTVVFVGAAVEVAAYVLRTVSTQDRSDLLAYVMTLSVTVLAPVFVAAGNYLLISYFIGAVLPQSHHRILGIPGKRLTPIFVSFDIIAFMI</sequence>
<feature type="transmembrane region" description="Helical" evidence="5">
    <location>
        <begin position="41"/>
        <end position="60"/>
    </location>
</feature>
<protein>
    <submittedName>
        <fullName evidence="6">Uncharacterized protein</fullName>
    </submittedName>
</protein>
<keyword evidence="4 5" id="KW-0472">Membrane</keyword>
<evidence type="ECO:0000313" key="6">
    <source>
        <dbReference type="EMBL" id="KND88182.1"/>
    </source>
</evidence>
<reference evidence="6 7" key="1">
    <citation type="journal article" date="2015" name="BMC Genomics">
        <title>The genome of the truffle-parasite Tolypocladium ophioglossoides and the evolution of antifungal peptaibiotics.</title>
        <authorList>
            <person name="Quandt C.A."/>
            <person name="Bushley K.E."/>
            <person name="Spatafora J.W."/>
        </authorList>
    </citation>
    <scope>NUCLEOTIDE SEQUENCE [LARGE SCALE GENOMIC DNA]</scope>
    <source>
        <strain evidence="6 7">CBS 100239</strain>
    </source>
</reference>
<evidence type="ECO:0000256" key="2">
    <source>
        <dbReference type="ARBA" id="ARBA00022692"/>
    </source>
</evidence>
<evidence type="ECO:0000256" key="1">
    <source>
        <dbReference type="ARBA" id="ARBA00004141"/>
    </source>
</evidence>
<dbReference type="OrthoDB" id="3358017at2759"/>